<dbReference type="SUPFAM" id="SSF57501">
    <property type="entry name" value="Cystine-knot cytokines"/>
    <property type="match status" value="1"/>
</dbReference>
<gene>
    <name evidence="6" type="ORF">AALO_G00187320</name>
</gene>
<organism evidence="6 7">
    <name type="scientific">Alosa alosa</name>
    <name type="common">allis shad</name>
    <dbReference type="NCBI Taxonomy" id="278164"/>
    <lineage>
        <taxon>Eukaryota</taxon>
        <taxon>Metazoa</taxon>
        <taxon>Chordata</taxon>
        <taxon>Craniata</taxon>
        <taxon>Vertebrata</taxon>
        <taxon>Euteleostomi</taxon>
        <taxon>Actinopterygii</taxon>
        <taxon>Neopterygii</taxon>
        <taxon>Teleostei</taxon>
        <taxon>Clupei</taxon>
        <taxon>Clupeiformes</taxon>
        <taxon>Clupeoidei</taxon>
        <taxon>Clupeidae</taxon>
        <taxon>Alosa</taxon>
    </lineage>
</organism>
<dbReference type="GO" id="GO:0005576">
    <property type="term" value="C:extracellular region"/>
    <property type="evidence" value="ECO:0007669"/>
    <property type="project" value="UniProtKB-SubCell"/>
</dbReference>
<comment type="caution">
    <text evidence="6">The sequence shown here is derived from an EMBL/GenBank/DDBJ whole genome shotgun (WGS) entry which is preliminary data.</text>
</comment>
<evidence type="ECO:0000256" key="4">
    <source>
        <dbReference type="ARBA" id="ARBA00022729"/>
    </source>
</evidence>
<dbReference type="Pfam" id="PF06083">
    <property type="entry name" value="IL17"/>
    <property type="match status" value="1"/>
</dbReference>
<dbReference type="GO" id="GO:0005125">
    <property type="term" value="F:cytokine activity"/>
    <property type="evidence" value="ECO:0007669"/>
    <property type="project" value="InterPro"/>
</dbReference>
<keyword evidence="7" id="KW-1185">Reference proteome</keyword>
<sequence>MKRLLVLLALLHWVKTSSSKIKCITSRRADNLMKGWLHGTAPPNVVPSYPDYANRSISPWLYREDKDQDRFPSIIYFAKCKYKGCIIDGVEDKSLNSVAVYRFQMVLKRKRCLFKRKQYYFE</sequence>
<feature type="chain" id="PRO_5043786851" evidence="5">
    <location>
        <begin position="20"/>
        <end position="122"/>
    </location>
</feature>
<dbReference type="Gene3D" id="2.10.90.10">
    <property type="entry name" value="Cystine-knot cytokines"/>
    <property type="match status" value="1"/>
</dbReference>
<evidence type="ECO:0000256" key="1">
    <source>
        <dbReference type="ARBA" id="ARBA00004613"/>
    </source>
</evidence>
<evidence type="ECO:0000256" key="2">
    <source>
        <dbReference type="ARBA" id="ARBA00007236"/>
    </source>
</evidence>
<keyword evidence="3" id="KW-0964">Secreted</keyword>
<proteinExistence type="inferred from homology"/>
<evidence type="ECO:0000313" key="7">
    <source>
        <dbReference type="Proteomes" id="UP000823561"/>
    </source>
</evidence>
<evidence type="ECO:0000313" key="6">
    <source>
        <dbReference type="EMBL" id="KAG5269982.1"/>
    </source>
</evidence>
<comment type="subcellular location">
    <subcellularLocation>
        <location evidence="1">Secreted</location>
    </subcellularLocation>
</comment>
<accession>A0AAV6G953</accession>
<evidence type="ECO:0000256" key="3">
    <source>
        <dbReference type="ARBA" id="ARBA00022525"/>
    </source>
</evidence>
<reference evidence="6" key="1">
    <citation type="submission" date="2020-10" db="EMBL/GenBank/DDBJ databases">
        <title>Chromosome-scale genome assembly of the Allis shad, Alosa alosa.</title>
        <authorList>
            <person name="Margot Z."/>
            <person name="Christophe K."/>
            <person name="Cabau C."/>
            <person name="Louis A."/>
            <person name="Berthelot C."/>
            <person name="Parey E."/>
            <person name="Roest Crollius H."/>
            <person name="Montfort J."/>
            <person name="Robinson-Rechavi M."/>
            <person name="Bucao C."/>
            <person name="Bouchez O."/>
            <person name="Gislard M."/>
            <person name="Lluch J."/>
            <person name="Milhes M."/>
            <person name="Lampietro C."/>
            <person name="Lopez Roques C."/>
            <person name="Donnadieu C."/>
            <person name="Braasch I."/>
            <person name="Desvignes T."/>
            <person name="Postlethwait J."/>
            <person name="Bobe J."/>
            <person name="Guiguen Y."/>
        </authorList>
    </citation>
    <scope>NUCLEOTIDE SEQUENCE</scope>
    <source>
        <strain evidence="6">M-15738</strain>
        <tissue evidence="6">Blood</tissue>
    </source>
</reference>
<protein>
    <submittedName>
        <fullName evidence="6">Uncharacterized protein</fullName>
    </submittedName>
</protein>
<dbReference type="InterPro" id="IPR029034">
    <property type="entry name" value="Cystine-knot_cytokine"/>
</dbReference>
<name>A0AAV6G953_9TELE</name>
<evidence type="ECO:0000256" key="5">
    <source>
        <dbReference type="SAM" id="SignalP"/>
    </source>
</evidence>
<feature type="signal peptide" evidence="5">
    <location>
        <begin position="1"/>
        <end position="19"/>
    </location>
</feature>
<comment type="similarity">
    <text evidence="2">Belongs to the IL-17 family.</text>
</comment>
<dbReference type="AlphaFoldDB" id="A0AAV6G953"/>
<dbReference type="EMBL" id="JADWDJ010000014">
    <property type="protein sequence ID" value="KAG5269982.1"/>
    <property type="molecule type" value="Genomic_DNA"/>
</dbReference>
<dbReference type="InterPro" id="IPR010345">
    <property type="entry name" value="IL-17_fam"/>
</dbReference>
<dbReference type="Proteomes" id="UP000823561">
    <property type="component" value="Chromosome 14"/>
</dbReference>
<keyword evidence="4 5" id="KW-0732">Signal</keyword>